<reference evidence="1" key="1">
    <citation type="submission" date="2020-08" db="EMBL/GenBank/DDBJ databases">
        <title>Multicomponent nature underlies the extraordinary mechanical properties of spider dragline silk.</title>
        <authorList>
            <person name="Kono N."/>
            <person name="Nakamura H."/>
            <person name="Mori M."/>
            <person name="Yoshida Y."/>
            <person name="Ohtoshi R."/>
            <person name="Malay A.D."/>
            <person name="Moran D.A.P."/>
            <person name="Tomita M."/>
            <person name="Numata K."/>
            <person name="Arakawa K."/>
        </authorList>
    </citation>
    <scope>NUCLEOTIDE SEQUENCE</scope>
</reference>
<protein>
    <submittedName>
        <fullName evidence="1">Uncharacterized protein</fullName>
    </submittedName>
</protein>
<dbReference type="AlphaFoldDB" id="A0A8X6YLR3"/>
<name>A0A8X6YLR3_9ARAC</name>
<sequence>MCEYSSNNQTIINFPNHCVEGIVNKYRKSILFIAHPAVTTEDLPTSGIYGSTWVFVKRYATQWEYAYVLKLLSLHQSSRRPLDIIRSVMVMVSGSIQWPAVSLNLSRLKLICCAHAKSVENLLTSISIAARKIRNM</sequence>
<organism evidence="1 2">
    <name type="scientific">Trichonephila inaurata madagascariensis</name>
    <dbReference type="NCBI Taxonomy" id="2747483"/>
    <lineage>
        <taxon>Eukaryota</taxon>
        <taxon>Metazoa</taxon>
        <taxon>Ecdysozoa</taxon>
        <taxon>Arthropoda</taxon>
        <taxon>Chelicerata</taxon>
        <taxon>Arachnida</taxon>
        <taxon>Araneae</taxon>
        <taxon>Araneomorphae</taxon>
        <taxon>Entelegynae</taxon>
        <taxon>Araneoidea</taxon>
        <taxon>Nephilidae</taxon>
        <taxon>Trichonephila</taxon>
        <taxon>Trichonephila inaurata</taxon>
    </lineage>
</organism>
<dbReference type="Proteomes" id="UP000886998">
    <property type="component" value="Unassembled WGS sequence"/>
</dbReference>
<accession>A0A8X6YLR3</accession>
<evidence type="ECO:0000313" key="1">
    <source>
        <dbReference type="EMBL" id="GFY74693.1"/>
    </source>
</evidence>
<comment type="caution">
    <text evidence="1">The sequence shown here is derived from an EMBL/GenBank/DDBJ whole genome shotgun (WGS) entry which is preliminary data.</text>
</comment>
<dbReference type="EMBL" id="BMAV01020891">
    <property type="protein sequence ID" value="GFY74693.1"/>
    <property type="molecule type" value="Genomic_DNA"/>
</dbReference>
<proteinExistence type="predicted"/>
<keyword evidence="2" id="KW-1185">Reference proteome</keyword>
<gene>
    <name evidence="1" type="ORF">TNIN_476871</name>
</gene>
<evidence type="ECO:0000313" key="2">
    <source>
        <dbReference type="Proteomes" id="UP000886998"/>
    </source>
</evidence>